<gene>
    <name evidence="1" type="ORF">GDO78_009939</name>
</gene>
<evidence type="ECO:0000313" key="2">
    <source>
        <dbReference type="Proteomes" id="UP000770717"/>
    </source>
</evidence>
<reference evidence="1" key="1">
    <citation type="thesis" date="2020" institute="ProQuest LLC" country="789 East Eisenhower Parkway, Ann Arbor, MI, USA">
        <title>Comparative Genomics and Chromosome Evolution.</title>
        <authorList>
            <person name="Mudd A.B."/>
        </authorList>
    </citation>
    <scope>NUCLEOTIDE SEQUENCE</scope>
    <source>
        <strain evidence="1">HN-11 Male</strain>
        <tissue evidence="1">Kidney and liver</tissue>
    </source>
</reference>
<proteinExistence type="predicted"/>
<comment type="caution">
    <text evidence="1">The sequence shown here is derived from an EMBL/GenBank/DDBJ whole genome shotgun (WGS) entry which is preliminary data.</text>
</comment>
<protein>
    <submittedName>
        <fullName evidence="1">Uncharacterized protein</fullName>
    </submittedName>
</protein>
<organism evidence="1 2">
    <name type="scientific">Eleutherodactylus coqui</name>
    <name type="common">Puerto Rican coqui</name>
    <dbReference type="NCBI Taxonomy" id="57060"/>
    <lineage>
        <taxon>Eukaryota</taxon>
        <taxon>Metazoa</taxon>
        <taxon>Chordata</taxon>
        <taxon>Craniata</taxon>
        <taxon>Vertebrata</taxon>
        <taxon>Euteleostomi</taxon>
        <taxon>Amphibia</taxon>
        <taxon>Batrachia</taxon>
        <taxon>Anura</taxon>
        <taxon>Neobatrachia</taxon>
        <taxon>Hyloidea</taxon>
        <taxon>Eleutherodactylidae</taxon>
        <taxon>Eleutherodactylinae</taxon>
        <taxon>Eleutherodactylus</taxon>
        <taxon>Eleutherodactylus</taxon>
    </lineage>
</organism>
<evidence type="ECO:0000313" key="1">
    <source>
        <dbReference type="EMBL" id="KAG9484287.1"/>
    </source>
</evidence>
<keyword evidence="2" id="KW-1185">Reference proteome</keyword>
<dbReference type="Proteomes" id="UP000770717">
    <property type="component" value="Unassembled WGS sequence"/>
</dbReference>
<name>A0A8J6F9Z9_ELECQ</name>
<dbReference type="EMBL" id="WNTK01000005">
    <property type="protein sequence ID" value="KAG9484287.1"/>
    <property type="molecule type" value="Genomic_DNA"/>
</dbReference>
<dbReference type="AlphaFoldDB" id="A0A8J6F9Z9"/>
<accession>A0A8J6F9Z9</accession>
<sequence>MCSKERRVPMMAFIYTVSDQCLTFIMKYLPTTDQNMVHCRKLIYWAIFGAGPSGQCMTQVFKGHSKRNPCVVYQLPPRALQET</sequence>